<evidence type="ECO:0000256" key="5">
    <source>
        <dbReference type="ARBA" id="ARBA00023136"/>
    </source>
</evidence>
<reference evidence="9" key="1">
    <citation type="submission" date="2016-12" db="EMBL/GenBank/DDBJ databases">
        <authorList>
            <person name="Rodrigo-Torres L."/>
            <person name="Arahal R.D."/>
            <person name="Lucena T."/>
        </authorList>
    </citation>
    <scope>NUCLEOTIDE SEQUENCE [LARGE SCALE GENOMIC DNA]</scope>
</reference>
<evidence type="ECO:0000256" key="1">
    <source>
        <dbReference type="ARBA" id="ARBA00004651"/>
    </source>
</evidence>
<evidence type="ECO:0000256" key="2">
    <source>
        <dbReference type="ARBA" id="ARBA00022475"/>
    </source>
</evidence>
<dbReference type="InterPro" id="IPR010432">
    <property type="entry name" value="RDD"/>
</dbReference>
<evidence type="ECO:0000256" key="3">
    <source>
        <dbReference type="ARBA" id="ARBA00022692"/>
    </source>
</evidence>
<sequence>MEDKTLEYAGFWVRFGATCIDTFLFLLITAPLLSWAYGGFTFAGSDSFFNVWNLLLNWIFPLSATVAFWVYRSATPGKMALKLQVVDAGTGEPLSVSRSVLRYFAYYISAFPLCLGFLWVALNSKKQGWHDLIARTVVVRPADRGVQAVAFEDSARKPTPEE</sequence>
<name>A0A1M7YWV0_9VIBR</name>
<keyword evidence="2" id="KW-1003">Cell membrane</keyword>
<dbReference type="EMBL" id="FRFG01000031">
    <property type="protein sequence ID" value="SHO57062.1"/>
    <property type="molecule type" value="Genomic_DNA"/>
</dbReference>
<feature type="transmembrane region" description="Helical" evidence="6">
    <location>
        <begin position="104"/>
        <end position="122"/>
    </location>
</feature>
<dbReference type="PANTHER" id="PTHR36115:SF4">
    <property type="entry name" value="MEMBRANE PROTEIN"/>
    <property type="match status" value="1"/>
</dbReference>
<accession>A0A1M7YWV0</accession>
<evidence type="ECO:0000313" key="8">
    <source>
        <dbReference type="EMBL" id="SHO57062.1"/>
    </source>
</evidence>
<feature type="transmembrane region" description="Helical" evidence="6">
    <location>
        <begin position="49"/>
        <end position="71"/>
    </location>
</feature>
<feature type="transmembrane region" description="Helical" evidence="6">
    <location>
        <begin position="12"/>
        <end position="37"/>
    </location>
</feature>
<dbReference type="Proteomes" id="UP000184600">
    <property type="component" value="Unassembled WGS sequence"/>
</dbReference>
<organism evidence="8 9">
    <name type="scientific">Vibrio quintilis</name>
    <dbReference type="NCBI Taxonomy" id="1117707"/>
    <lineage>
        <taxon>Bacteria</taxon>
        <taxon>Pseudomonadati</taxon>
        <taxon>Pseudomonadota</taxon>
        <taxon>Gammaproteobacteria</taxon>
        <taxon>Vibrionales</taxon>
        <taxon>Vibrionaceae</taxon>
        <taxon>Vibrio</taxon>
    </lineage>
</organism>
<keyword evidence="3 6" id="KW-0812">Transmembrane</keyword>
<feature type="domain" description="RDD" evidence="7">
    <location>
        <begin position="8"/>
        <end position="134"/>
    </location>
</feature>
<dbReference type="InterPro" id="IPR051791">
    <property type="entry name" value="Pra-immunoreactive"/>
</dbReference>
<dbReference type="GO" id="GO:0005886">
    <property type="term" value="C:plasma membrane"/>
    <property type="evidence" value="ECO:0007669"/>
    <property type="project" value="UniProtKB-SubCell"/>
</dbReference>
<dbReference type="Pfam" id="PF06271">
    <property type="entry name" value="RDD"/>
    <property type="match status" value="1"/>
</dbReference>
<dbReference type="OrthoDB" id="9793824at2"/>
<dbReference type="RefSeq" id="WP_073583629.1">
    <property type="nucleotide sequence ID" value="NZ_AP024898.1"/>
</dbReference>
<dbReference type="GO" id="GO:0022857">
    <property type="term" value="F:transmembrane transporter activity"/>
    <property type="evidence" value="ECO:0007669"/>
    <property type="project" value="UniProtKB-ARBA"/>
</dbReference>
<evidence type="ECO:0000259" key="7">
    <source>
        <dbReference type="Pfam" id="PF06271"/>
    </source>
</evidence>
<protein>
    <submittedName>
        <fullName evidence="8">RDD family protein</fullName>
    </submittedName>
</protein>
<evidence type="ECO:0000256" key="6">
    <source>
        <dbReference type="SAM" id="Phobius"/>
    </source>
</evidence>
<keyword evidence="5 6" id="KW-0472">Membrane</keyword>
<keyword evidence="9" id="KW-1185">Reference proteome</keyword>
<dbReference type="STRING" id="1117707.VQ7734_02831"/>
<dbReference type="PANTHER" id="PTHR36115">
    <property type="entry name" value="PROLINE-RICH ANTIGEN HOMOLOG-RELATED"/>
    <property type="match status" value="1"/>
</dbReference>
<dbReference type="SUPFAM" id="SSF81665">
    <property type="entry name" value="Calcium ATPase, transmembrane domain M"/>
    <property type="match status" value="1"/>
</dbReference>
<evidence type="ECO:0000256" key="4">
    <source>
        <dbReference type="ARBA" id="ARBA00022989"/>
    </source>
</evidence>
<evidence type="ECO:0000313" key="9">
    <source>
        <dbReference type="Proteomes" id="UP000184600"/>
    </source>
</evidence>
<dbReference type="InterPro" id="IPR023298">
    <property type="entry name" value="ATPase_P-typ_TM_dom_sf"/>
</dbReference>
<dbReference type="AlphaFoldDB" id="A0A1M7YWV0"/>
<gene>
    <name evidence="8" type="ORF">VQ7734_02831</name>
</gene>
<proteinExistence type="predicted"/>
<comment type="subcellular location">
    <subcellularLocation>
        <location evidence="1">Cell membrane</location>
        <topology evidence="1">Multi-pass membrane protein</topology>
    </subcellularLocation>
</comment>
<keyword evidence="4 6" id="KW-1133">Transmembrane helix</keyword>